<keyword evidence="5 13" id="KW-0808">Transferase</keyword>
<accession>A0ABV3Q920</accession>
<dbReference type="RefSeq" id="WP_367780875.1">
    <property type="nucleotide sequence ID" value="NZ_JBFMIA010000042.1"/>
</dbReference>
<dbReference type="PIRSF" id="PIRSF037431">
    <property type="entry name" value="STHK_LiaS"/>
    <property type="match status" value="1"/>
</dbReference>
<feature type="transmembrane region" description="Helical" evidence="14">
    <location>
        <begin position="7"/>
        <end position="28"/>
    </location>
</feature>
<dbReference type="InterPro" id="IPR003594">
    <property type="entry name" value="HATPase_dom"/>
</dbReference>
<keyword evidence="3 13" id="KW-1003">Cell membrane</keyword>
<dbReference type="InterPro" id="IPR050482">
    <property type="entry name" value="Sensor_HK_TwoCompSys"/>
</dbReference>
<dbReference type="Pfam" id="PF07730">
    <property type="entry name" value="HisKA_3"/>
    <property type="match status" value="1"/>
</dbReference>
<evidence type="ECO:0000256" key="1">
    <source>
        <dbReference type="ARBA" id="ARBA00000085"/>
    </source>
</evidence>
<dbReference type="PANTHER" id="PTHR24421:SF37">
    <property type="entry name" value="SENSOR HISTIDINE KINASE NARS"/>
    <property type="match status" value="1"/>
</dbReference>
<dbReference type="GO" id="GO:0016301">
    <property type="term" value="F:kinase activity"/>
    <property type="evidence" value="ECO:0007669"/>
    <property type="project" value="UniProtKB-KW"/>
</dbReference>
<evidence type="ECO:0000313" key="16">
    <source>
        <dbReference type="EMBL" id="MEW9503389.1"/>
    </source>
</evidence>
<name>A0ABV3Q920_9BACL</name>
<reference evidence="16 17" key="1">
    <citation type="journal article" date="1979" name="Int. J. Syst. Evol. Microbiol.">
        <title>Bacillus globisporus subsp. marinus subsp. nov.</title>
        <authorList>
            <person name="Liu H."/>
        </authorList>
    </citation>
    <scope>NUCLEOTIDE SEQUENCE [LARGE SCALE GENOMIC DNA]</scope>
    <source>
        <strain evidence="16 17">DSM 1297</strain>
    </source>
</reference>
<dbReference type="InterPro" id="IPR036890">
    <property type="entry name" value="HATPase_C_sf"/>
</dbReference>
<evidence type="ECO:0000256" key="13">
    <source>
        <dbReference type="PIRNR" id="PIRNR037431"/>
    </source>
</evidence>
<evidence type="ECO:0000313" key="17">
    <source>
        <dbReference type="Proteomes" id="UP001556040"/>
    </source>
</evidence>
<keyword evidence="17" id="KW-1185">Reference proteome</keyword>
<keyword evidence="9 13" id="KW-0067">ATP-binding</keyword>
<keyword evidence="12 13" id="KW-0472">Membrane</keyword>
<evidence type="ECO:0000256" key="3">
    <source>
        <dbReference type="ARBA" id="ARBA00022475"/>
    </source>
</evidence>
<dbReference type="EC" id="2.7.13.3" evidence="13"/>
<keyword evidence="6 14" id="KW-0812">Transmembrane</keyword>
<evidence type="ECO:0000256" key="2">
    <source>
        <dbReference type="ARBA" id="ARBA00004651"/>
    </source>
</evidence>
<dbReference type="Proteomes" id="UP001556040">
    <property type="component" value="Unassembled WGS sequence"/>
</dbReference>
<comment type="catalytic activity">
    <reaction evidence="1 13">
        <text>ATP + protein L-histidine = ADP + protein N-phospho-L-histidine.</text>
        <dbReference type="EC" id="2.7.13.3"/>
    </reaction>
</comment>
<dbReference type="EMBL" id="JBFMIA010000042">
    <property type="protein sequence ID" value="MEW9503389.1"/>
    <property type="molecule type" value="Genomic_DNA"/>
</dbReference>
<evidence type="ECO:0000256" key="5">
    <source>
        <dbReference type="ARBA" id="ARBA00022679"/>
    </source>
</evidence>
<dbReference type="Pfam" id="PF02518">
    <property type="entry name" value="HATPase_c"/>
    <property type="match status" value="1"/>
</dbReference>
<gene>
    <name evidence="16" type="ORF">AB1471_16610</name>
</gene>
<dbReference type="InterPro" id="IPR011712">
    <property type="entry name" value="Sig_transdc_His_kin_sub3_dim/P"/>
</dbReference>
<evidence type="ECO:0000256" key="7">
    <source>
        <dbReference type="ARBA" id="ARBA00022741"/>
    </source>
</evidence>
<dbReference type="InterPro" id="IPR005467">
    <property type="entry name" value="His_kinase_dom"/>
</dbReference>
<evidence type="ECO:0000256" key="4">
    <source>
        <dbReference type="ARBA" id="ARBA00022553"/>
    </source>
</evidence>
<comment type="caution">
    <text evidence="16">The sequence shown here is derived from an EMBL/GenBank/DDBJ whole genome shotgun (WGS) entry which is preliminary data.</text>
</comment>
<dbReference type="SMART" id="SM00387">
    <property type="entry name" value="HATPase_c"/>
    <property type="match status" value="1"/>
</dbReference>
<dbReference type="Gene3D" id="1.20.5.1930">
    <property type="match status" value="1"/>
</dbReference>
<keyword evidence="8 13" id="KW-0418">Kinase</keyword>
<dbReference type="CDD" id="cd16917">
    <property type="entry name" value="HATPase_UhpB-NarQ-NarX-like"/>
    <property type="match status" value="1"/>
</dbReference>
<feature type="domain" description="Histidine kinase" evidence="15">
    <location>
        <begin position="148"/>
        <end position="341"/>
    </location>
</feature>
<evidence type="ECO:0000256" key="12">
    <source>
        <dbReference type="ARBA" id="ARBA00023136"/>
    </source>
</evidence>
<protein>
    <recommendedName>
        <fullName evidence="13">Sensor histidine kinase</fullName>
        <ecNumber evidence="13">2.7.13.3</ecNumber>
    </recommendedName>
</protein>
<dbReference type="Gene3D" id="3.30.565.10">
    <property type="entry name" value="Histidine kinase-like ATPase, C-terminal domain"/>
    <property type="match status" value="1"/>
</dbReference>
<sequence>MTLLTKGVLQSVGLALTVMLVSLGGYLLLFPPEDWSIFWSTRIVDIPLIFFLLLSTFSITIIWAFIQGAGLRQQIHYVRHQLEDMKLGRSTLQGKSPQSTELAQLSLEAKNVQTMINDQVRLAQKLASEKVENQEKVIQEMVSKERNRLARELHDSVSQQLFAASMLMSAINETREHTQNDETKQLKLVEEMIHQSQLEMRALFLQLRPVALKGKTFKEGMAELMIELQQKVPLSISWKSEEMRLAKGVEDHLFRILQESVSNTLRHAKASVLDVFCIQRDGNVILRVVDDGEGFNVTDEKAGAYGLQNMKERAIEIGGSLKIVSLPNKGTRLEVKVPFVEREEE</sequence>
<evidence type="ECO:0000256" key="14">
    <source>
        <dbReference type="SAM" id="Phobius"/>
    </source>
</evidence>
<evidence type="ECO:0000256" key="11">
    <source>
        <dbReference type="ARBA" id="ARBA00023012"/>
    </source>
</evidence>
<keyword evidence="4" id="KW-0597">Phosphoprotein</keyword>
<organism evidence="16 17">
    <name type="scientific">Jeotgalibacillus marinus</name>
    <dbReference type="NCBI Taxonomy" id="86667"/>
    <lineage>
        <taxon>Bacteria</taxon>
        <taxon>Bacillati</taxon>
        <taxon>Bacillota</taxon>
        <taxon>Bacilli</taxon>
        <taxon>Bacillales</taxon>
        <taxon>Caryophanaceae</taxon>
        <taxon>Jeotgalibacillus</taxon>
    </lineage>
</organism>
<evidence type="ECO:0000256" key="10">
    <source>
        <dbReference type="ARBA" id="ARBA00022989"/>
    </source>
</evidence>
<feature type="transmembrane region" description="Helical" evidence="14">
    <location>
        <begin position="48"/>
        <end position="66"/>
    </location>
</feature>
<proteinExistence type="predicted"/>
<dbReference type="InterPro" id="IPR017202">
    <property type="entry name" value="LiaS/VraS"/>
</dbReference>
<evidence type="ECO:0000256" key="9">
    <source>
        <dbReference type="ARBA" id="ARBA00022840"/>
    </source>
</evidence>
<keyword evidence="7 13" id="KW-0547">Nucleotide-binding</keyword>
<evidence type="ECO:0000256" key="8">
    <source>
        <dbReference type="ARBA" id="ARBA00022777"/>
    </source>
</evidence>
<evidence type="ECO:0000259" key="15">
    <source>
        <dbReference type="PROSITE" id="PS50109"/>
    </source>
</evidence>
<evidence type="ECO:0000256" key="6">
    <source>
        <dbReference type="ARBA" id="ARBA00022692"/>
    </source>
</evidence>
<dbReference type="PANTHER" id="PTHR24421">
    <property type="entry name" value="NITRATE/NITRITE SENSOR PROTEIN NARX-RELATED"/>
    <property type="match status" value="1"/>
</dbReference>
<keyword evidence="11 13" id="KW-0902">Two-component regulatory system</keyword>
<dbReference type="PROSITE" id="PS50109">
    <property type="entry name" value="HIS_KIN"/>
    <property type="match status" value="1"/>
</dbReference>
<dbReference type="SUPFAM" id="SSF55874">
    <property type="entry name" value="ATPase domain of HSP90 chaperone/DNA topoisomerase II/histidine kinase"/>
    <property type="match status" value="1"/>
</dbReference>
<comment type="subcellular location">
    <subcellularLocation>
        <location evidence="2 13">Cell membrane</location>
        <topology evidence="2 13">Multi-pass membrane protein</topology>
    </subcellularLocation>
</comment>
<keyword evidence="10 14" id="KW-1133">Transmembrane helix</keyword>